<dbReference type="InterPro" id="IPR027051">
    <property type="entry name" value="XdhC_Rossmann_dom"/>
</dbReference>
<dbReference type="Proteomes" id="UP001165378">
    <property type="component" value="Unassembled WGS sequence"/>
</dbReference>
<evidence type="ECO:0000259" key="1">
    <source>
        <dbReference type="Pfam" id="PF13478"/>
    </source>
</evidence>
<feature type="domain" description="XdhC Rossmann" evidence="1">
    <location>
        <begin position="189"/>
        <end position="312"/>
    </location>
</feature>
<comment type="caution">
    <text evidence="2">The sequence shown here is derived from an EMBL/GenBank/DDBJ whole genome shotgun (WGS) entry which is preliminary data.</text>
</comment>
<sequence>MRELAATALRWISEGRAAVLARPVTEQGFGPRHPHDALLLAPGGTVEGTLYQGAFDAHLAAEAALLPASGISRVVPVAIHGQGASDAGLTCGGQAEVLLQPLDSVPAQWWSLLADGKGAALVTGLAEEDARTTSIVVAADGTVRAGDHGDAAAVDQAAALLRRHRSGRDVRYTDTGLTLIEVVPPVPHLLIVGGGELAALLTAQARLLGWSATTTQEASAALEFVADHADGGCLAMLSHDTAVDVPVIGAALRAGLPYVGALGSRRTTARRAEGLAAAGLSAEQIASVHGPLGLDLGARTPAETALAVCAEVLAALDARTARSLRDSDRPINA</sequence>
<dbReference type="EMBL" id="JAKFHA010000040">
    <property type="protein sequence ID" value="MCF2532888.1"/>
    <property type="molecule type" value="Genomic_DNA"/>
</dbReference>
<dbReference type="Gene3D" id="3.40.50.720">
    <property type="entry name" value="NAD(P)-binding Rossmann-like Domain"/>
    <property type="match status" value="1"/>
</dbReference>
<gene>
    <name evidence="2" type="ORF">LZ495_37540</name>
</gene>
<dbReference type="AlphaFoldDB" id="A0AA41U3M1"/>
<reference evidence="2" key="1">
    <citation type="submission" date="2022-01" db="EMBL/GenBank/DDBJ databases">
        <title>Genome-Based Taxonomic Classification of the Phylum Actinobacteria.</title>
        <authorList>
            <person name="Gao Y."/>
        </authorList>
    </citation>
    <scope>NUCLEOTIDE SEQUENCE</scope>
    <source>
        <strain evidence="2">KLBMP 8922</strain>
    </source>
</reference>
<dbReference type="PANTHER" id="PTHR30388">
    <property type="entry name" value="ALDEHYDE OXIDOREDUCTASE MOLYBDENUM COFACTOR ASSEMBLY PROTEIN"/>
    <property type="match status" value="1"/>
</dbReference>
<name>A0AA41U3M1_9ACTN</name>
<dbReference type="RefSeq" id="WP_235057663.1">
    <property type="nucleotide sequence ID" value="NZ_JAKFHA010000040.1"/>
</dbReference>
<evidence type="ECO:0000313" key="3">
    <source>
        <dbReference type="Proteomes" id="UP001165378"/>
    </source>
</evidence>
<organism evidence="2 3">
    <name type="scientific">Yinghuangia soli</name>
    <dbReference type="NCBI Taxonomy" id="2908204"/>
    <lineage>
        <taxon>Bacteria</taxon>
        <taxon>Bacillati</taxon>
        <taxon>Actinomycetota</taxon>
        <taxon>Actinomycetes</taxon>
        <taxon>Kitasatosporales</taxon>
        <taxon>Streptomycetaceae</taxon>
        <taxon>Yinghuangia</taxon>
    </lineage>
</organism>
<keyword evidence="3" id="KW-1185">Reference proteome</keyword>
<evidence type="ECO:0000313" key="2">
    <source>
        <dbReference type="EMBL" id="MCF2532888.1"/>
    </source>
</evidence>
<dbReference type="InterPro" id="IPR052698">
    <property type="entry name" value="MoCofactor_Util/Proc"/>
</dbReference>
<dbReference type="PANTHER" id="PTHR30388:SF4">
    <property type="entry name" value="MOLYBDENUM COFACTOR INSERTION CHAPERONE PAOD"/>
    <property type="match status" value="1"/>
</dbReference>
<proteinExistence type="predicted"/>
<protein>
    <submittedName>
        <fullName evidence="2">XdhC family protein</fullName>
    </submittedName>
</protein>
<accession>A0AA41U3M1</accession>
<dbReference type="Pfam" id="PF13478">
    <property type="entry name" value="XdhC_C"/>
    <property type="match status" value="1"/>
</dbReference>